<keyword evidence="2 9" id="KW-0479">Metal-binding</keyword>
<dbReference type="PANTHER" id="PTHR37168:SF1">
    <property type="entry name" value="CRISPR-ASSOCIATED EXONUCLEASE CAS4"/>
    <property type="match status" value="1"/>
</dbReference>
<keyword evidence="3 9" id="KW-0378">Hydrolase</keyword>
<evidence type="ECO:0000313" key="13">
    <source>
        <dbReference type="Proteomes" id="UP000223060"/>
    </source>
</evidence>
<evidence type="ECO:0000256" key="2">
    <source>
        <dbReference type="ARBA" id="ARBA00022723"/>
    </source>
</evidence>
<dbReference type="Proteomes" id="UP000564536">
    <property type="component" value="Unassembled WGS sequence"/>
</dbReference>
<dbReference type="Gene3D" id="3.90.320.10">
    <property type="match status" value="1"/>
</dbReference>
<evidence type="ECO:0000256" key="1">
    <source>
        <dbReference type="ARBA" id="ARBA00022722"/>
    </source>
</evidence>
<dbReference type="RefSeq" id="WP_036060783.1">
    <property type="nucleotide sequence ID" value="NZ_CP011102.1"/>
</dbReference>
<evidence type="ECO:0000256" key="3">
    <source>
        <dbReference type="ARBA" id="ARBA00022801"/>
    </source>
</evidence>
<keyword evidence="7 9" id="KW-0051">Antiviral defense</keyword>
<evidence type="ECO:0000313" key="11">
    <source>
        <dbReference type="EMBL" id="AQY50211.1"/>
    </source>
</evidence>
<dbReference type="EC" id="3.1.12.1" evidence="9"/>
<feature type="domain" description="DUF83" evidence="10">
    <location>
        <begin position="4"/>
        <end position="162"/>
    </location>
</feature>
<dbReference type="EMBL" id="JAARRL010000012">
    <property type="protein sequence ID" value="MBC1500725.1"/>
    <property type="molecule type" value="Genomic_DNA"/>
</dbReference>
<evidence type="ECO:0000256" key="4">
    <source>
        <dbReference type="ARBA" id="ARBA00022839"/>
    </source>
</evidence>
<reference evidence="13" key="1">
    <citation type="submission" date="2015-03" db="EMBL/GenBank/DDBJ databases">
        <authorList>
            <person name="Ferrari E."/>
            <person name="Walter M.C."/>
            <person name="Huptas C."/>
            <person name="Scherer S."/>
            <person name="Mueller-Herbst S."/>
        </authorList>
    </citation>
    <scope>NUCLEOTIDE SEQUENCE [LARGE SCALE GENOMIC DNA]</scope>
    <source>
        <strain evidence="13">LWP01</strain>
    </source>
</reference>
<gene>
    <name evidence="12" type="primary">cas4</name>
    <name evidence="12" type="ORF">HB943_08920</name>
    <name evidence="11" type="ORF">UE46_03605</name>
</gene>
<dbReference type="NCBIfam" id="TIGR00372">
    <property type="entry name" value="cas4"/>
    <property type="match status" value="1"/>
</dbReference>
<keyword evidence="13" id="KW-1185">Reference proteome</keyword>
<accession>A0A1S7FRZ3</accession>
<keyword evidence="5 9" id="KW-0408">Iron</keyword>
<dbReference type="GO" id="GO:0051607">
    <property type="term" value="P:defense response to virus"/>
    <property type="evidence" value="ECO:0007669"/>
    <property type="project" value="UniProtKB-KW"/>
</dbReference>
<comment type="similarity">
    <text evidence="9">Belongs to the CRISPR-associated exonuclease Cas4 family.</text>
</comment>
<keyword evidence="8 9" id="KW-0464">Manganese</keyword>
<dbReference type="InterPro" id="IPR013343">
    <property type="entry name" value="CRISPR-assoc_prot_Cas4"/>
</dbReference>
<dbReference type="EMBL" id="CP011102">
    <property type="protein sequence ID" value="AQY50211.1"/>
    <property type="molecule type" value="Genomic_DNA"/>
</dbReference>
<dbReference type="GO" id="GO:0046872">
    <property type="term" value="F:metal ion binding"/>
    <property type="evidence" value="ECO:0007669"/>
    <property type="project" value="UniProtKB-KW"/>
</dbReference>
<comment type="cofactor">
    <cofactor evidence="9">
        <name>iron-sulfur cluster</name>
        <dbReference type="ChEBI" id="CHEBI:30408"/>
    </cofactor>
</comment>
<evidence type="ECO:0000313" key="12">
    <source>
        <dbReference type="EMBL" id="MBC1500725.1"/>
    </source>
</evidence>
<evidence type="ECO:0000256" key="8">
    <source>
        <dbReference type="ARBA" id="ARBA00023211"/>
    </source>
</evidence>
<reference evidence="11" key="2">
    <citation type="submission" date="2015-03" db="EMBL/GenBank/DDBJ databases">
        <authorList>
            <person name="Murphy D."/>
        </authorList>
    </citation>
    <scope>NUCLEOTIDE SEQUENCE [LARGE SCALE GENOMIC DNA]</scope>
    <source>
        <strain evidence="11">WS 4560</strain>
    </source>
</reference>
<keyword evidence="1 9" id="KW-0540">Nuclease</keyword>
<comment type="cofactor">
    <cofactor evidence="9">
        <name>Mg(2+)</name>
        <dbReference type="ChEBI" id="CHEBI:18420"/>
    </cofactor>
    <cofactor evidence="9">
        <name>Mn(2+)</name>
        <dbReference type="ChEBI" id="CHEBI:29035"/>
    </cofactor>
    <text evidence="9">Mg(2+) or Mn(2+) required for ssDNA cleavage activity.</text>
</comment>
<reference evidence="12 14" key="3">
    <citation type="submission" date="2020-03" db="EMBL/GenBank/DDBJ databases">
        <title>Soil Listeria distribution.</title>
        <authorList>
            <person name="Liao J."/>
            <person name="Wiedmann M."/>
        </authorList>
    </citation>
    <scope>NUCLEOTIDE SEQUENCE [LARGE SCALE GENOMIC DNA]</scope>
    <source>
        <strain evidence="12 14">FSL L7-1523</strain>
    </source>
</reference>
<dbReference type="InterPro" id="IPR011604">
    <property type="entry name" value="PDDEXK-like_dom_sf"/>
</dbReference>
<name>A0A1S7FRZ3_9LIST</name>
<dbReference type="GO" id="GO:0004527">
    <property type="term" value="F:exonuclease activity"/>
    <property type="evidence" value="ECO:0007669"/>
    <property type="project" value="UniProtKB-KW"/>
</dbReference>
<comment type="function">
    <text evidence="9">CRISPR (clustered regularly interspaced short palindromic repeat) is an adaptive immune system that provides protection against mobile genetic elements (viruses, transposable elements and conjugative plasmids). CRISPR clusters contain sequences complementary to antecedent mobile elements and target invading nucleic acids. CRISPR clusters are transcribed and processed into CRISPR RNA (crRNA).</text>
</comment>
<proteinExistence type="inferred from homology"/>
<dbReference type="KEGG" id="lwi:UE46_03605"/>
<dbReference type="InterPro" id="IPR022765">
    <property type="entry name" value="Dna2/Cas4_DUF83"/>
</dbReference>
<protein>
    <recommendedName>
        <fullName evidence="9">CRISPR-associated exonuclease Cas4</fullName>
        <ecNumber evidence="9">3.1.12.1</ecNumber>
    </recommendedName>
</protein>
<dbReference type="AlphaFoldDB" id="A0A1S7FRZ3"/>
<evidence type="ECO:0000256" key="7">
    <source>
        <dbReference type="ARBA" id="ARBA00023118"/>
    </source>
</evidence>
<organism evidence="11 13">
    <name type="scientific">Listeria weihenstephanensis</name>
    <dbReference type="NCBI Taxonomy" id="1006155"/>
    <lineage>
        <taxon>Bacteria</taxon>
        <taxon>Bacillati</taxon>
        <taxon>Bacillota</taxon>
        <taxon>Bacilli</taxon>
        <taxon>Bacillales</taxon>
        <taxon>Listeriaceae</taxon>
        <taxon>Listeria</taxon>
    </lineage>
</organism>
<sequence>MRISGTHVYYYFVCKRKLWFFSKAIRMEHLDENVQLGKLLDESSYNRDSGQVMIDETVNIDFIRDWKVLHEVKKSRSIEEAGIWQLKYYIYFLREKGIAIENGVIDYPKLRRREEVELSNEDSQRLIEIMADIENICVQDKPPKLEEKPICKKCAYFEYCFI</sequence>
<evidence type="ECO:0000256" key="6">
    <source>
        <dbReference type="ARBA" id="ARBA00023014"/>
    </source>
</evidence>
<dbReference type="Proteomes" id="UP000223060">
    <property type="component" value="Chromosome"/>
</dbReference>
<keyword evidence="4 9" id="KW-0269">Exonuclease</keyword>
<evidence type="ECO:0000256" key="9">
    <source>
        <dbReference type="RuleBase" id="RU365022"/>
    </source>
</evidence>
<keyword evidence="6 9" id="KW-0411">Iron-sulfur</keyword>
<evidence type="ECO:0000259" key="10">
    <source>
        <dbReference type="Pfam" id="PF01930"/>
    </source>
</evidence>
<evidence type="ECO:0000313" key="14">
    <source>
        <dbReference type="Proteomes" id="UP000564536"/>
    </source>
</evidence>
<dbReference type="Pfam" id="PF01930">
    <property type="entry name" value="Cas_Cas4"/>
    <property type="match status" value="1"/>
</dbReference>
<evidence type="ECO:0000256" key="5">
    <source>
        <dbReference type="ARBA" id="ARBA00023004"/>
    </source>
</evidence>
<dbReference type="GO" id="GO:0051536">
    <property type="term" value="F:iron-sulfur cluster binding"/>
    <property type="evidence" value="ECO:0007669"/>
    <property type="project" value="UniProtKB-KW"/>
</dbReference>
<dbReference type="PANTHER" id="PTHR37168">
    <property type="entry name" value="CRISPR-ASSOCIATED EXONUCLEASE CAS4"/>
    <property type="match status" value="1"/>
</dbReference>